<comment type="catalytic activity">
    <reaction evidence="1 7">
        <text>a myo-inositol phosphate + H2O = myo-inositol + phosphate</text>
        <dbReference type="Rhea" id="RHEA:24056"/>
        <dbReference type="ChEBI" id="CHEBI:15377"/>
        <dbReference type="ChEBI" id="CHEBI:17268"/>
        <dbReference type="ChEBI" id="CHEBI:43474"/>
        <dbReference type="ChEBI" id="CHEBI:84139"/>
        <dbReference type="EC" id="3.1.3.25"/>
    </reaction>
</comment>
<dbReference type="InterPro" id="IPR020583">
    <property type="entry name" value="Inositol_monoP_metal-BS"/>
</dbReference>
<name>A0A0F6SF58_9BACT</name>
<evidence type="ECO:0000256" key="1">
    <source>
        <dbReference type="ARBA" id="ARBA00001033"/>
    </source>
</evidence>
<dbReference type="Proteomes" id="UP000034883">
    <property type="component" value="Chromosome"/>
</dbReference>
<comment type="similarity">
    <text evidence="7">Belongs to the inositol monophosphatase superfamily.</text>
</comment>
<dbReference type="GO" id="GO:0046872">
    <property type="term" value="F:metal ion binding"/>
    <property type="evidence" value="ECO:0007669"/>
    <property type="project" value="UniProtKB-KW"/>
</dbReference>
<evidence type="ECO:0000256" key="6">
    <source>
        <dbReference type="PIRSR" id="PIRSR600760-2"/>
    </source>
</evidence>
<sequence>MLMSAATSPMTLDANDLDTILRDALPVARAAAKVLADRWRGTPEVRSKSRSDLVTDADLASESLIREQLTARFPSHAIVGEEGGGEGGALAWFVDPLDGTTNFAHGHPFFCVSMALVHEGEPVVGIVIAPALSLEWSATRGGGVTRNGARCQVSQTTLLDDALLSTGFPSWRASRGDNNYRAFLALDAATHGVRRCGASAIEIAMVADGSYDAFWDLGLKPWDVGASTLFVREAGGLVTDFDGSPVALDAGRILASNGRLHARLSRALAGDVSLPPIDGVEHRAGPHLRRPGEVG</sequence>
<keyword evidence="4 7" id="KW-0378">Hydrolase</keyword>
<dbReference type="AlphaFoldDB" id="A0A0F6SF58"/>
<evidence type="ECO:0000256" key="5">
    <source>
        <dbReference type="ARBA" id="ARBA00022842"/>
    </source>
</evidence>
<dbReference type="KEGG" id="samy:DB32_003518"/>
<accession>A0A0F6SF58</accession>
<keyword evidence="3 6" id="KW-0479">Metal-binding</keyword>
<feature type="binding site" evidence="6">
    <location>
        <position position="223"/>
    </location>
    <ligand>
        <name>Mg(2+)</name>
        <dbReference type="ChEBI" id="CHEBI:18420"/>
        <label>1</label>
        <note>catalytic</note>
    </ligand>
</feature>
<feature type="binding site" evidence="6">
    <location>
        <position position="81"/>
    </location>
    <ligand>
        <name>Mg(2+)</name>
        <dbReference type="ChEBI" id="CHEBI:18420"/>
        <label>1</label>
        <note>catalytic</note>
    </ligand>
</feature>
<dbReference type="EMBL" id="CP011125">
    <property type="protein sequence ID" value="AKF06369.1"/>
    <property type="molecule type" value="Genomic_DNA"/>
</dbReference>
<dbReference type="SUPFAM" id="SSF56655">
    <property type="entry name" value="Carbohydrate phosphatase"/>
    <property type="match status" value="1"/>
</dbReference>
<evidence type="ECO:0000313" key="8">
    <source>
        <dbReference type="EMBL" id="AKF06369.1"/>
    </source>
</evidence>
<protein>
    <recommendedName>
        <fullName evidence="7">Inositol-1-monophosphatase</fullName>
        <ecNumber evidence="7">3.1.3.25</ecNumber>
    </recommendedName>
</protein>
<dbReference type="InterPro" id="IPR000760">
    <property type="entry name" value="Inositol_monophosphatase-like"/>
</dbReference>
<dbReference type="GO" id="GO:0008934">
    <property type="term" value="F:inositol monophosphate 1-phosphatase activity"/>
    <property type="evidence" value="ECO:0007669"/>
    <property type="project" value="InterPro"/>
</dbReference>
<keyword evidence="9" id="KW-1185">Reference proteome</keyword>
<comment type="cofactor">
    <cofactor evidence="2 6 7">
        <name>Mg(2+)</name>
        <dbReference type="ChEBI" id="CHEBI:18420"/>
    </cofactor>
</comment>
<dbReference type="STRING" id="927083.DB32_003518"/>
<dbReference type="PRINTS" id="PR00377">
    <property type="entry name" value="IMPHPHTASES"/>
</dbReference>
<dbReference type="EC" id="3.1.3.25" evidence="7"/>
<evidence type="ECO:0000256" key="2">
    <source>
        <dbReference type="ARBA" id="ARBA00001946"/>
    </source>
</evidence>
<organism evidence="8 9">
    <name type="scientific">Sandaracinus amylolyticus</name>
    <dbReference type="NCBI Taxonomy" id="927083"/>
    <lineage>
        <taxon>Bacteria</taxon>
        <taxon>Pseudomonadati</taxon>
        <taxon>Myxococcota</taxon>
        <taxon>Polyangia</taxon>
        <taxon>Polyangiales</taxon>
        <taxon>Sandaracinaceae</taxon>
        <taxon>Sandaracinus</taxon>
    </lineage>
</organism>
<dbReference type="Pfam" id="PF00459">
    <property type="entry name" value="Inositol_P"/>
    <property type="match status" value="1"/>
</dbReference>
<dbReference type="Gene3D" id="3.40.190.80">
    <property type="match status" value="1"/>
</dbReference>
<gene>
    <name evidence="8" type="ORF">DB32_003518</name>
</gene>
<evidence type="ECO:0000256" key="7">
    <source>
        <dbReference type="RuleBase" id="RU364068"/>
    </source>
</evidence>
<proteinExistence type="inferred from homology"/>
<keyword evidence="5 6" id="KW-0460">Magnesium</keyword>
<reference evidence="8 9" key="1">
    <citation type="submission" date="2015-03" db="EMBL/GenBank/DDBJ databases">
        <title>Genome assembly of Sandaracinus amylolyticus DSM 53668.</title>
        <authorList>
            <person name="Sharma G."/>
            <person name="Subramanian S."/>
        </authorList>
    </citation>
    <scope>NUCLEOTIDE SEQUENCE [LARGE SCALE GENOMIC DNA]</scope>
    <source>
        <strain evidence="8 9">DSM 53668</strain>
    </source>
</reference>
<evidence type="ECO:0000256" key="3">
    <source>
        <dbReference type="ARBA" id="ARBA00022723"/>
    </source>
</evidence>
<feature type="binding site" evidence="6">
    <location>
        <position position="97"/>
    </location>
    <ligand>
        <name>Mg(2+)</name>
        <dbReference type="ChEBI" id="CHEBI:18420"/>
        <label>1</label>
        <note>catalytic</note>
    </ligand>
</feature>
<feature type="binding site" evidence="6">
    <location>
        <position position="95"/>
    </location>
    <ligand>
        <name>Mg(2+)</name>
        <dbReference type="ChEBI" id="CHEBI:18420"/>
        <label>1</label>
        <note>catalytic</note>
    </ligand>
</feature>
<dbReference type="PROSITE" id="PS00629">
    <property type="entry name" value="IMP_1"/>
    <property type="match status" value="1"/>
</dbReference>
<dbReference type="Gene3D" id="3.30.540.10">
    <property type="entry name" value="Fructose-1,6-Bisphosphatase, subunit A, domain 1"/>
    <property type="match status" value="1"/>
</dbReference>
<dbReference type="PANTHER" id="PTHR20854">
    <property type="entry name" value="INOSITOL MONOPHOSPHATASE"/>
    <property type="match status" value="1"/>
</dbReference>
<evidence type="ECO:0000313" key="9">
    <source>
        <dbReference type="Proteomes" id="UP000034883"/>
    </source>
</evidence>
<evidence type="ECO:0000256" key="4">
    <source>
        <dbReference type="ARBA" id="ARBA00022801"/>
    </source>
</evidence>
<dbReference type="GO" id="GO:0007165">
    <property type="term" value="P:signal transduction"/>
    <property type="evidence" value="ECO:0007669"/>
    <property type="project" value="TreeGrafter"/>
</dbReference>
<dbReference type="FunFam" id="3.30.540.10:FF:000003">
    <property type="entry name" value="Inositol-1-monophosphatase"/>
    <property type="match status" value="1"/>
</dbReference>
<dbReference type="InterPro" id="IPR033942">
    <property type="entry name" value="IMPase"/>
</dbReference>
<feature type="binding site" evidence="6">
    <location>
        <position position="98"/>
    </location>
    <ligand>
        <name>Mg(2+)</name>
        <dbReference type="ChEBI" id="CHEBI:18420"/>
        <label>1</label>
        <note>catalytic</note>
    </ligand>
</feature>
<dbReference type="PANTHER" id="PTHR20854:SF4">
    <property type="entry name" value="INOSITOL-1-MONOPHOSPHATASE-RELATED"/>
    <property type="match status" value="1"/>
</dbReference>
<dbReference type="CDD" id="cd01639">
    <property type="entry name" value="IMPase"/>
    <property type="match status" value="1"/>
</dbReference>
<dbReference type="GO" id="GO:0006020">
    <property type="term" value="P:inositol metabolic process"/>
    <property type="evidence" value="ECO:0007669"/>
    <property type="project" value="TreeGrafter"/>
</dbReference>